<feature type="compositionally biased region" description="Polar residues" evidence="1">
    <location>
        <begin position="116"/>
        <end position="126"/>
    </location>
</feature>
<gene>
    <name evidence="3" type="ORF">JXQ802_LOCUS8823</name>
    <name evidence="4" type="ORF">JXQ802_LOCUS9189</name>
    <name evidence="2" type="ORF">PYM288_LOCUS8626</name>
</gene>
<evidence type="ECO:0000256" key="1">
    <source>
        <dbReference type="SAM" id="MobiDB-lite"/>
    </source>
</evidence>
<feature type="compositionally biased region" description="Polar residues" evidence="1">
    <location>
        <begin position="58"/>
        <end position="69"/>
    </location>
</feature>
<feature type="compositionally biased region" description="Basic and acidic residues" evidence="1">
    <location>
        <begin position="99"/>
        <end position="113"/>
    </location>
</feature>
<dbReference type="Proteomes" id="UP000663854">
    <property type="component" value="Unassembled WGS sequence"/>
</dbReference>
<dbReference type="AlphaFoldDB" id="A0A813ZPX1"/>
<evidence type="ECO:0000313" key="4">
    <source>
        <dbReference type="EMBL" id="CAF0901785.1"/>
    </source>
</evidence>
<sequence>MGQSIQSNDTTCILHLTTINHFHQPNYLTLQGFFLFGKIKSTEGDDQSRLSENSNIRRASSPHNLQHQLSSHRDQSESSGHGERKRIQRSASSSSTDSSRSDRARNVVTDRVEGPTVTTTHQTQSAEGGKVYGGPIVTSHGGTTGAAHIVSGGSFGHTVSGERRKGRFRQEVIRLPEQHQGQVRQVRRRLPTPEPDTLERVYIQRTGGEIIEEITEVPTTPPPVVKERNVVEPAGPPQVFKRVIRVPPRGGAYGGHFQSQGANVQYSDNLLNAGGYNAAQQVTHGYPQPAATTYTGGYGGTATAAAAPYSTIGSGFGSLGGGFGSLGGGFGSLGGAFGSLGSGFGSVGSGYQQRAPLMFSVGGSGSSSQPMPGIGCQPAFCFYI</sequence>
<protein>
    <submittedName>
        <fullName evidence="4">Uncharacterized protein</fullName>
    </submittedName>
</protein>
<evidence type="ECO:0000313" key="3">
    <source>
        <dbReference type="EMBL" id="CAF0894297.1"/>
    </source>
</evidence>
<dbReference type="Proteomes" id="UP000663870">
    <property type="component" value="Unassembled WGS sequence"/>
</dbReference>
<feature type="compositionally biased region" description="Basic and acidic residues" evidence="1">
    <location>
        <begin position="71"/>
        <end position="82"/>
    </location>
</feature>
<comment type="caution">
    <text evidence="4">The sequence shown here is derived from an EMBL/GenBank/DDBJ whole genome shotgun (WGS) entry which is preliminary data.</text>
</comment>
<feature type="compositionally biased region" description="Low complexity" evidence="1">
    <location>
        <begin position="89"/>
        <end position="98"/>
    </location>
</feature>
<reference evidence="4" key="1">
    <citation type="submission" date="2021-02" db="EMBL/GenBank/DDBJ databases">
        <authorList>
            <person name="Nowell W R."/>
        </authorList>
    </citation>
    <scope>NUCLEOTIDE SEQUENCE</scope>
</reference>
<dbReference type="EMBL" id="CAJNOL010000158">
    <property type="protein sequence ID" value="CAF0894297.1"/>
    <property type="molecule type" value="Genomic_DNA"/>
</dbReference>
<keyword evidence="5" id="KW-1185">Reference proteome</keyword>
<accession>A0A813ZPX1</accession>
<name>A0A813ZPX1_9BILA</name>
<feature type="region of interest" description="Disordered" evidence="1">
    <location>
        <begin position="58"/>
        <end position="131"/>
    </location>
</feature>
<dbReference type="EMBL" id="CAJNOL010000167">
    <property type="protein sequence ID" value="CAF0901785.1"/>
    <property type="molecule type" value="Genomic_DNA"/>
</dbReference>
<proteinExistence type="predicted"/>
<evidence type="ECO:0000313" key="2">
    <source>
        <dbReference type="EMBL" id="CAF0882824.1"/>
    </source>
</evidence>
<evidence type="ECO:0000313" key="5">
    <source>
        <dbReference type="Proteomes" id="UP000663870"/>
    </source>
</evidence>
<organism evidence="4 5">
    <name type="scientific">Rotaria sordida</name>
    <dbReference type="NCBI Taxonomy" id="392033"/>
    <lineage>
        <taxon>Eukaryota</taxon>
        <taxon>Metazoa</taxon>
        <taxon>Spiralia</taxon>
        <taxon>Gnathifera</taxon>
        <taxon>Rotifera</taxon>
        <taxon>Eurotatoria</taxon>
        <taxon>Bdelloidea</taxon>
        <taxon>Philodinida</taxon>
        <taxon>Philodinidae</taxon>
        <taxon>Rotaria</taxon>
    </lineage>
</organism>
<dbReference type="EMBL" id="CAJNOH010000117">
    <property type="protein sequence ID" value="CAF0882824.1"/>
    <property type="molecule type" value="Genomic_DNA"/>
</dbReference>